<dbReference type="PANTHER" id="PTHR22923">
    <property type="entry name" value="CEREBELLIN-RELATED"/>
    <property type="match status" value="1"/>
</dbReference>
<accession>A0A8J2RYP8</accession>
<name>A0A8J2RYP8_9CRUS</name>
<evidence type="ECO:0000256" key="3">
    <source>
        <dbReference type="ARBA" id="ARBA00022729"/>
    </source>
</evidence>
<dbReference type="PANTHER" id="PTHR22923:SF116">
    <property type="entry name" value="C1Q DOMAIN-CONTAINING PROTEIN"/>
    <property type="match status" value="1"/>
</dbReference>
<dbReference type="InterPro" id="IPR008983">
    <property type="entry name" value="Tumour_necrosis_fac-like_dom"/>
</dbReference>
<comment type="subcellular location">
    <subcellularLocation>
        <location evidence="1">Secreted</location>
    </subcellularLocation>
</comment>
<sequence>MFHYSLFVLALVALLCHAADQQQMKPISATVVRRSSPSTIRPIRVDKVRDVEAVDPGLLSPPITVKNVTVTRSVPDTLGKQSNTGNQGPLLGQETIFGNTIFKNAFGGVNNINQDNGFQQFPQGQQGFGQPPIGTFNQPGIGGFPNNGGVFPGGGVVPGGSQLPPGSVAPDSVAFSAARASDFTRVGVTQVRFDYTLTDIGYGWYPDRSEFVCYYPGLYYFTYHGLSSQTRQFKLSLVKNNQEVVSAWGDTNGYQSGSNTAILALNQGDRVYLVLQEGNLHETNNGGRGYTTFSGFRIR</sequence>
<dbReference type="SMART" id="SM00110">
    <property type="entry name" value="C1Q"/>
    <property type="match status" value="1"/>
</dbReference>
<dbReference type="EMBL" id="CAKKLH010000279">
    <property type="protein sequence ID" value="CAH0107809.1"/>
    <property type="molecule type" value="Genomic_DNA"/>
</dbReference>
<dbReference type="SUPFAM" id="SSF49842">
    <property type="entry name" value="TNF-like"/>
    <property type="match status" value="1"/>
</dbReference>
<protein>
    <recommendedName>
        <fullName evidence="5">C1q domain-containing protein</fullName>
    </recommendedName>
</protein>
<keyword evidence="2" id="KW-0964">Secreted</keyword>
<reference evidence="6" key="1">
    <citation type="submission" date="2021-11" db="EMBL/GenBank/DDBJ databases">
        <authorList>
            <person name="Schell T."/>
        </authorList>
    </citation>
    <scope>NUCLEOTIDE SEQUENCE</scope>
    <source>
        <strain evidence="6">M5</strain>
    </source>
</reference>
<gene>
    <name evidence="6" type="ORF">DGAL_LOCUS11143</name>
</gene>
<dbReference type="Pfam" id="PF00386">
    <property type="entry name" value="C1q"/>
    <property type="match status" value="1"/>
</dbReference>
<dbReference type="GO" id="GO:0005576">
    <property type="term" value="C:extracellular region"/>
    <property type="evidence" value="ECO:0007669"/>
    <property type="project" value="UniProtKB-SubCell"/>
</dbReference>
<evidence type="ECO:0000256" key="2">
    <source>
        <dbReference type="ARBA" id="ARBA00022525"/>
    </source>
</evidence>
<feature type="domain" description="C1q" evidence="5">
    <location>
        <begin position="168"/>
        <end position="299"/>
    </location>
</feature>
<comment type="caution">
    <text evidence="6">The sequence shown here is derived from an EMBL/GenBank/DDBJ whole genome shotgun (WGS) entry which is preliminary data.</text>
</comment>
<feature type="chain" id="PRO_5035160769" description="C1q domain-containing protein" evidence="4">
    <location>
        <begin position="19"/>
        <end position="299"/>
    </location>
</feature>
<dbReference type="OrthoDB" id="6368610at2759"/>
<keyword evidence="3 4" id="KW-0732">Signal</keyword>
<evidence type="ECO:0000259" key="5">
    <source>
        <dbReference type="PROSITE" id="PS50871"/>
    </source>
</evidence>
<evidence type="ECO:0000256" key="1">
    <source>
        <dbReference type="ARBA" id="ARBA00004613"/>
    </source>
</evidence>
<dbReference type="PRINTS" id="PR00007">
    <property type="entry name" value="COMPLEMNTC1Q"/>
</dbReference>
<dbReference type="AlphaFoldDB" id="A0A8J2RYP8"/>
<dbReference type="PROSITE" id="PS50871">
    <property type="entry name" value="C1Q"/>
    <property type="match status" value="1"/>
</dbReference>
<feature type="signal peptide" evidence="4">
    <location>
        <begin position="1"/>
        <end position="18"/>
    </location>
</feature>
<keyword evidence="7" id="KW-1185">Reference proteome</keyword>
<evidence type="ECO:0000313" key="7">
    <source>
        <dbReference type="Proteomes" id="UP000789390"/>
    </source>
</evidence>
<evidence type="ECO:0000313" key="6">
    <source>
        <dbReference type="EMBL" id="CAH0107809.1"/>
    </source>
</evidence>
<evidence type="ECO:0000256" key="4">
    <source>
        <dbReference type="SAM" id="SignalP"/>
    </source>
</evidence>
<proteinExistence type="predicted"/>
<dbReference type="Gene3D" id="2.60.120.40">
    <property type="match status" value="1"/>
</dbReference>
<dbReference type="Proteomes" id="UP000789390">
    <property type="component" value="Unassembled WGS sequence"/>
</dbReference>
<dbReference type="InterPro" id="IPR050822">
    <property type="entry name" value="Cerebellin_Synaptic_Org"/>
</dbReference>
<organism evidence="6 7">
    <name type="scientific">Daphnia galeata</name>
    <dbReference type="NCBI Taxonomy" id="27404"/>
    <lineage>
        <taxon>Eukaryota</taxon>
        <taxon>Metazoa</taxon>
        <taxon>Ecdysozoa</taxon>
        <taxon>Arthropoda</taxon>
        <taxon>Crustacea</taxon>
        <taxon>Branchiopoda</taxon>
        <taxon>Diplostraca</taxon>
        <taxon>Cladocera</taxon>
        <taxon>Anomopoda</taxon>
        <taxon>Daphniidae</taxon>
        <taxon>Daphnia</taxon>
    </lineage>
</organism>
<dbReference type="InterPro" id="IPR001073">
    <property type="entry name" value="C1q_dom"/>
</dbReference>